<dbReference type="VEuPathDB" id="FungiDB:MELLADRAFT_110394"/>
<dbReference type="Proteomes" id="UP000001072">
    <property type="component" value="Unassembled WGS sequence"/>
</dbReference>
<reference evidence="2" key="1">
    <citation type="journal article" date="2011" name="Proc. Natl. Acad. Sci. U.S.A.">
        <title>Obligate biotrophy features unraveled by the genomic analysis of rust fungi.</title>
        <authorList>
            <person name="Duplessis S."/>
            <person name="Cuomo C.A."/>
            <person name="Lin Y.-C."/>
            <person name="Aerts A."/>
            <person name="Tisserant E."/>
            <person name="Veneault-Fourrey C."/>
            <person name="Joly D.L."/>
            <person name="Hacquard S."/>
            <person name="Amselem J."/>
            <person name="Cantarel B.L."/>
            <person name="Chiu R."/>
            <person name="Coutinho P.M."/>
            <person name="Feau N."/>
            <person name="Field M."/>
            <person name="Frey P."/>
            <person name="Gelhaye E."/>
            <person name="Goldberg J."/>
            <person name="Grabherr M.G."/>
            <person name="Kodira C.D."/>
            <person name="Kohler A."/>
            <person name="Kuees U."/>
            <person name="Lindquist E.A."/>
            <person name="Lucas S.M."/>
            <person name="Mago R."/>
            <person name="Mauceli E."/>
            <person name="Morin E."/>
            <person name="Murat C."/>
            <person name="Pangilinan J.L."/>
            <person name="Park R."/>
            <person name="Pearson M."/>
            <person name="Quesneville H."/>
            <person name="Rouhier N."/>
            <person name="Sakthikumar S."/>
            <person name="Salamov A.A."/>
            <person name="Schmutz J."/>
            <person name="Selles B."/>
            <person name="Shapiro H."/>
            <person name="Tanguay P."/>
            <person name="Tuskan G.A."/>
            <person name="Henrissat B."/>
            <person name="Van de Peer Y."/>
            <person name="Rouze P."/>
            <person name="Ellis J.G."/>
            <person name="Dodds P.N."/>
            <person name="Schein J.E."/>
            <person name="Zhong S."/>
            <person name="Hamelin R.C."/>
            <person name="Grigoriev I.V."/>
            <person name="Szabo L.J."/>
            <person name="Martin F."/>
        </authorList>
    </citation>
    <scope>NUCLEOTIDE SEQUENCE [LARGE SCALE GENOMIC DNA]</scope>
    <source>
        <strain evidence="2">98AG31 / pathotype 3-4-7</strain>
    </source>
</reference>
<protein>
    <submittedName>
        <fullName evidence="1">Uncharacterized protein</fullName>
    </submittedName>
</protein>
<name>F4RZN8_MELLP</name>
<dbReference type="InParanoid" id="F4RZN8"/>
<proteinExistence type="predicted"/>
<dbReference type="EMBL" id="GL883133">
    <property type="protein sequence ID" value="EGG02154.1"/>
    <property type="molecule type" value="Genomic_DNA"/>
</dbReference>
<gene>
    <name evidence="1" type="ORF">MELLADRAFT_110394</name>
</gene>
<dbReference type="AlphaFoldDB" id="F4RZN8"/>
<keyword evidence="2" id="KW-1185">Reference proteome</keyword>
<accession>F4RZN8</accession>
<sequence length="114" mass="13116">MQDAPTFRPITERTRVPVRVPGELSDARRPVLQRQKSDIAVSVESKANTIHIYLRVRNEVREKRFYHVNCLMSTRCAQSATGVHVRRKEVGITHRLNPNIEMKGLRNNNSNSNP</sequence>
<evidence type="ECO:0000313" key="1">
    <source>
        <dbReference type="EMBL" id="EGG02154.1"/>
    </source>
</evidence>
<dbReference type="GeneID" id="18924067"/>
<organism evidence="2">
    <name type="scientific">Melampsora larici-populina (strain 98AG31 / pathotype 3-4-7)</name>
    <name type="common">Poplar leaf rust fungus</name>
    <dbReference type="NCBI Taxonomy" id="747676"/>
    <lineage>
        <taxon>Eukaryota</taxon>
        <taxon>Fungi</taxon>
        <taxon>Dikarya</taxon>
        <taxon>Basidiomycota</taxon>
        <taxon>Pucciniomycotina</taxon>
        <taxon>Pucciniomycetes</taxon>
        <taxon>Pucciniales</taxon>
        <taxon>Melampsoraceae</taxon>
        <taxon>Melampsora</taxon>
    </lineage>
</organism>
<dbReference type="RefSeq" id="XP_007414691.1">
    <property type="nucleotide sequence ID" value="XM_007414629.1"/>
</dbReference>
<evidence type="ECO:0000313" key="2">
    <source>
        <dbReference type="Proteomes" id="UP000001072"/>
    </source>
</evidence>
<dbReference type="KEGG" id="mlr:MELLADRAFT_110394"/>
<dbReference type="HOGENOM" id="CLU_2121624_0_0_1"/>